<proteinExistence type="predicted"/>
<comment type="caution">
    <text evidence="1">The sequence shown here is derived from an EMBL/GenBank/DDBJ whole genome shotgun (WGS) entry which is preliminary data.</text>
</comment>
<name>A0ACC2NE13_9HYME</name>
<gene>
    <name evidence="1" type="ORF">QAD02_000277</name>
</gene>
<sequence length="254" mass="28523">MDAAKPKLVVSFVEKAQRKADPQCQSPKVGRLIAIGTPNGGKSLVRLGRDLHQRRRQQQHQSQKPRLIGVLTERNSSSKDDNHNETCIKVTIKQEKTEDQYTTQPQDPEKESNCDKKLKRRSPIKVDSKQALTLAALGLMKQRAVVDEGENNIGCCTDESGCDGLLGDDVVGSGTVGSGNERKIPRPANAFMLFANEWRKKLAVENPHESNKDISVRLGVMWKTMSKDVKEKYFELARQVDAEHKRKYPGKLYD</sequence>
<protein>
    <submittedName>
        <fullName evidence="1">Uncharacterized protein</fullName>
    </submittedName>
</protein>
<organism evidence="1 2">
    <name type="scientific">Eretmocerus hayati</name>
    <dbReference type="NCBI Taxonomy" id="131215"/>
    <lineage>
        <taxon>Eukaryota</taxon>
        <taxon>Metazoa</taxon>
        <taxon>Ecdysozoa</taxon>
        <taxon>Arthropoda</taxon>
        <taxon>Hexapoda</taxon>
        <taxon>Insecta</taxon>
        <taxon>Pterygota</taxon>
        <taxon>Neoptera</taxon>
        <taxon>Endopterygota</taxon>
        <taxon>Hymenoptera</taxon>
        <taxon>Apocrita</taxon>
        <taxon>Proctotrupomorpha</taxon>
        <taxon>Chalcidoidea</taxon>
        <taxon>Aphelinidae</taxon>
        <taxon>Aphelininae</taxon>
        <taxon>Eretmocerus</taxon>
    </lineage>
</organism>
<keyword evidence="2" id="KW-1185">Reference proteome</keyword>
<evidence type="ECO:0000313" key="1">
    <source>
        <dbReference type="EMBL" id="KAJ8669018.1"/>
    </source>
</evidence>
<dbReference type="EMBL" id="CM056743">
    <property type="protein sequence ID" value="KAJ8669018.1"/>
    <property type="molecule type" value="Genomic_DNA"/>
</dbReference>
<evidence type="ECO:0000313" key="2">
    <source>
        <dbReference type="Proteomes" id="UP001239111"/>
    </source>
</evidence>
<dbReference type="Proteomes" id="UP001239111">
    <property type="component" value="Chromosome 3"/>
</dbReference>
<accession>A0ACC2NE13</accession>
<reference evidence="1" key="1">
    <citation type="submission" date="2023-04" db="EMBL/GenBank/DDBJ databases">
        <title>A chromosome-level genome assembly of the parasitoid wasp Eretmocerus hayati.</title>
        <authorList>
            <person name="Zhong Y."/>
            <person name="Liu S."/>
            <person name="Liu Y."/>
        </authorList>
    </citation>
    <scope>NUCLEOTIDE SEQUENCE</scope>
    <source>
        <strain evidence="1">ZJU_SS_LIU_2023</strain>
    </source>
</reference>